<dbReference type="InterPro" id="IPR003439">
    <property type="entry name" value="ABC_transporter-like_ATP-bd"/>
</dbReference>
<feature type="transmembrane region" description="Helical" evidence="8">
    <location>
        <begin position="240"/>
        <end position="267"/>
    </location>
</feature>
<feature type="transmembrane region" description="Helical" evidence="8">
    <location>
        <begin position="206"/>
        <end position="228"/>
    </location>
</feature>
<dbReference type="CDD" id="cd18548">
    <property type="entry name" value="ABC_6TM_Tm287_like"/>
    <property type="match status" value="1"/>
</dbReference>
<dbReference type="PROSITE" id="PS00211">
    <property type="entry name" value="ABC_TRANSPORTER_1"/>
    <property type="match status" value="1"/>
</dbReference>
<keyword evidence="4 11" id="KW-0067">ATP-binding</keyword>
<comment type="caution">
    <text evidence="11">The sequence shown here is derived from an EMBL/GenBank/DDBJ whole genome shotgun (WGS) entry which is preliminary data.</text>
</comment>
<evidence type="ECO:0000256" key="1">
    <source>
        <dbReference type="ARBA" id="ARBA00004651"/>
    </source>
</evidence>
<dbReference type="EMBL" id="JBIAWJ010000004">
    <property type="protein sequence ID" value="MFF4522022.1"/>
    <property type="molecule type" value="Genomic_DNA"/>
</dbReference>
<evidence type="ECO:0000256" key="2">
    <source>
        <dbReference type="ARBA" id="ARBA00022692"/>
    </source>
</evidence>
<evidence type="ECO:0000256" key="6">
    <source>
        <dbReference type="ARBA" id="ARBA00023136"/>
    </source>
</evidence>
<feature type="region of interest" description="Disordered" evidence="7">
    <location>
        <begin position="283"/>
        <end position="315"/>
    </location>
</feature>
<evidence type="ECO:0000256" key="7">
    <source>
        <dbReference type="SAM" id="MobiDB-lite"/>
    </source>
</evidence>
<dbReference type="InterPro" id="IPR027417">
    <property type="entry name" value="P-loop_NTPase"/>
</dbReference>
<keyword evidence="2 8" id="KW-0812">Transmembrane</keyword>
<dbReference type="Gene3D" id="3.40.50.300">
    <property type="entry name" value="P-loop containing nucleotide triphosphate hydrolases"/>
    <property type="match status" value="1"/>
</dbReference>
<dbReference type="InterPro" id="IPR017871">
    <property type="entry name" value="ABC_transporter-like_CS"/>
</dbReference>
<evidence type="ECO:0000256" key="3">
    <source>
        <dbReference type="ARBA" id="ARBA00022741"/>
    </source>
</evidence>
<dbReference type="InterPro" id="IPR011527">
    <property type="entry name" value="ABC1_TM_dom"/>
</dbReference>
<dbReference type="PROSITE" id="PS50929">
    <property type="entry name" value="ABC_TM1F"/>
    <property type="match status" value="1"/>
</dbReference>
<sequence length="563" mass="59182">MDSPPHTEYFYDRGVVAPDAAHVLRTGAWMAAATLVQLAASVGAAWLGARTALDVGRELRAAVFGRALACAEHEVNRLGVSSLVMRTTGDVQQVQMFCLTACTVMVTAPLMCLGGIGMALRQDVALSGIVAVVVPLLALAVGWAVRRARPLFRDLQHHLDVTHRVLREQITGVRVIRAFVRETHERERFDRANTDLLDAALRSGRLMAVLLPVVMLVVNASAVVVVWVGGHRMADGTLRVGALTAFLTYLAQILTSVMAVGSLFVLLPRAEVSAERIAEVLDTASRQSPTAGPGAPRSGRPGPVSPAAVPGAAGPVGRRKEALELRGVGFRYPGAEEPVLRDVTLTVRPGEVVAVTGSAGAGKSTLLGLMARRFDPTSGAVRLGGTDVRALGRADLAGAIGYAPQQPHLFSGTVASNLRYAKPGACDEELWRALRMACADAFVAGLPGGLDAPVRQGGSNFSGGQRQRLAVARALVHRPAVCLLDDPFSALDQATEARLRTALDGEATTAVVVTQRVSALRAADRVVVLDEGRLVGIGPHVDLLDSCPAYREIVLAATSGEAA</sequence>
<dbReference type="PANTHER" id="PTHR43394">
    <property type="entry name" value="ATP-DEPENDENT PERMEASE MDL1, MITOCHONDRIAL"/>
    <property type="match status" value="1"/>
</dbReference>
<evidence type="ECO:0000313" key="11">
    <source>
        <dbReference type="EMBL" id="MFF4522022.1"/>
    </source>
</evidence>
<name>A0ABW6UF41_9ACTN</name>
<reference evidence="11 12" key="1">
    <citation type="submission" date="2024-10" db="EMBL/GenBank/DDBJ databases">
        <title>The Natural Products Discovery Center: Release of the First 8490 Sequenced Strains for Exploring Actinobacteria Biosynthetic Diversity.</title>
        <authorList>
            <person name="Kalkreuter E."/>
            <person name="Kautsar S.A."/>
            <person name="Yang D."/>
            <person name="Bader C.D."/>
            <person name="Teijaro C.N."/>
            <person name="Fluegel L."/>
            <person name="Davis C.M."/>
            <person name="Simpson J.R."/>
            <person name="Lauterbach L."/>
            <person name="Steele A.D."/>
            <person name="Gui C."/>
            <person name="Meng S."/>
            <person name="Li G."/>
            <person name="Viehrig K."/>
            <person name="Ye F."/>
            <person name="Su P."/>
            <person name="Kiefer A.F."/>
            <person name="Nichols A."/>
            <person name="Cepeda A.J."/>
            <person name="Yan W."/>
            <person name="Fan B."/>
            <person name="Jiang Y."/>
            <person name="Adhikari A."/>
            <person name="Zheng C.-J."/>
            <person name="Schuster L."/>
            <person name="Cowan T.M."/>
            <person name="Smanski M.J."/>
            <person name="Chevrette M.G."/>
            <person name="De Carvalho L.P.S."/>
            <person name="Shen B."/>
        </authorList>
    </citation>
    <scope>NUCLEOTIDE SEQUENCE [LARGE SCALE GENOMIC DNA]</scope>
    <source>
        <strain evidence="11 12">NPDC001390</strain>
    </source>
</reference>
<keyword evidence="6 8" id="KW-0472">Membrane</keyword>
<dbReference type="InterPro" id="IPR003593">
    <property type="entry name" value="AAA+_ATPase"/>
</dbReference>
<dbReference type="PROSITE" id="PS50893">
    <property type="entry name" value="ABC_TRANSPORTER_2"/>
    <property type="match status" value="1"/>
</dbReference>
<dbReference type="SUPFAM" id="SSF90123">
    <property type="entry name" value="ABC transporter transmembrane region"/>
    <property type="match status" value="1"/>
</dbReference>
<evidence type="ECO:0000313" key="12">
    <source>
        <dbReference type="Proteomes" id="UP001602058"/>
    </source>
</evidence>
<evidence type="ECO:0000259" key="10">
    <source>
        <dbReference type="PROSITE" id="PS50929"/>
    </source>
</evidence>
<feature type="domain" description="ABC transmembrane type-1" evidence="10">
    <location>
        <begin position="9"/>
        <end position="269"/>
    </location>
</feature>
<keyword evidence="12" id="KW-1185">Reference proteome</keyword>
<dbReference type="SMART" id="SM00382">
    <property type="entry name" value="AAA"/>
    <property type="match status" value="1"/>
</dbReference>
<dbReference type="Gene3D" id="1.20.1560.10">
    <property type="entry name" value="ABC transporter type 1, transmembrane domain"/>
    <property type="match status" value="1"/>
</dbReference>
<dbReference type="Pfam" id="PF00005">
    <property type="entry name" value="ABC_tran"/>
    <property type="match status" value="1"/>
</dbReference>
<dbReference type="Pfam" id="PF00664">
    <property type="entry name" value="ABC_membrane"/>
    <property type="match status" value="1"/>
</dbReference>
<evidence type="ECO:0000256" key="4">
    <source>
        <dbReference type="ARBA" id="ARBA00022840"/>
    </source>
</evidence>
<feature type="domain" description="ABC transporter" evidence="9">
    <location>
        <begin position="323"/>
        <end position="556"/>
    </location>
</feature>
<dbReference type="InterPro" id="IPR039421">
    <property type="entry name" value="Type_1_exporter"/>
</dbReference>
<proteinExistence type="predicted"/>
<gene>
    <name evidence="11" type="ORF">ACFY1D_11330</name>
</gene>
<dbReference type="GO" id="GO:0005524">
    <property type="term" value="F:ATP binding"/>
    <property type="evidence" value="ECO:0007669"/>
    <property type="project" value="UniProtKB-KW"/>
</dbReference>
<comment type="subcellular location">
    <subcellularLocation>
        <location evidence="1">Cell membrane</location>
        <topology evidence="1">Multi-pass membrane protein</topology>
    </subcellularLocation>
</comment>
<organism evidence="11 12">
    <name type="scientific">Streptomyces bluensis</name>
    <dbReference type="NCBI Taxonomy" id="33897"/>
    <lineage>
        <taxon>Bacteria</taxon>
        <taxon>Bacillati</taxon>
        <taxon>Actinomycetota</taxon>
        <taxon>Actinomycetes</taxon>
        <taxon>Kitasatosporales</taxon>
        <taxon>Streptomycetaceae</taxon>
        <taxon>Streptomyces</taxon>
    </lineage>
</organism>
<dbReference type="InterPro" id="IPR036640">
    <property type="entry name" value="ABC1_TM_sf"/>
</dbReference>
<feature type="transmembrane region" description="Helical" evidence="8">
    <location>
        <begin position="124"/>
        <end position="145"/>
    </location>
</feature>
<feature type="transmembrane region" description="Helical" evidence="8">
    <location>
        <begin position="96"/>
        <end position="118"/>
    </location>
</feature>
<feature type="compositionally biased region" description="Low complexity" evidence="7">
    <location>
        <begin position="288"/>
        <end position="315"/>
    </location>
</feature>
<dbReference type="RefSeq" id="WP_387885618.1">
    <property type="nucleotide sequence ID" value="NZ_JBIAWJ010000004.1"/>
</dbReference>
<protein>
    <submittedName>
        <fullName evidence="11">ABC transporter ATP-binding protein</fullName>
    </submittedName>
</protein>
<feature type="transmembrane region" description="Helical" evidence="8">
    <location>
        <begin position="28"/>
        <end position="49"/>
    </location>
</feature>
<dbReference type="SUPFAM" id="SSF52540">
    <property type="entry name" value="P-loop containing nucleoside triphosphate hydrolases"/>
    <property type="match status" value="1"/>
</dbReference>
<dbReference type="Proteomes" id="UP001602058">
    <property type="component" value="Unassembled WGS sequence"/>
</dbReference>
<keyword evidence="3" id="KW-0547">Nucleotide-binding</keyword>
<evidence type="ECO:0000259" key="9">
    <source>
        <dbReference type="PROSITE" id="PS50893"/>
    </source>
</evidence>
<evidence type="ECO:0000256" key="5">
    <source>
        <dbReference type="ARBA" id="ARBA00022989"/>
    </source>
</evidence>
<accession>A0ABW6UF41</accession>
<dbReference type="PANTHER" id="PTHR43394:SF1">
    <property type="entry name" value="ATP-BINDING CASSETTE SUB-FAMILY B MEMBER 10, MITOCHONDRIAL"/>
    <property type="match status" value="1"/>
</dbReference>
<evidence type="ECO:0000256" key="8">
    <source>
        <dbReference type="SAM" id="Phobius"/>
    </source>
</evidence>
<keyword evidence="5 8" id="KW-1133">Transmembrane helix</keyword>